<dbReference type="GO" id="GO:0031012">
    <property type="term" value="C:extracellular matrix"/>
    <property type="evidence" value="ECO:0007669"/>
    <property type="project" value="TreeGrafter"/>
</dbReference>
<sequence>MTPDPDHTCYWTRLDSGSCCVGFRMMLALWLLWSWFHSTLGGPVSRSMWFERPAENGASDSSFHRLPVFLHAPRQLVPQDLLLPARYSDERVPAGLTALLIPPAKPRATGLGRGARAVEATCGAETVSVRVDRSLLRAWTEPSRFRLGSCGANMVTSRFLYFQFSLMECDGQLQVAGGELIYTYYLSYTPPPQGYVIRAYPIKLPIHCRYNRFHYSYKVGYRPQVQHTTFLKSMKSRLTFSLTVCNAQWDPLPPGHAFFLGDPVNFLARTGNLLPGERLFVDFCYASGSEDPSTLPKVDIISNFGCMTDGRREGSNSRFLSGGAGVVKFSLDAFLLKEISQVQYLHCSLSVGLYTSHIAKSCNYNKALGRWEELTASPSVCSCCNSVCSDTATAFSSKVRSSGWLVEQKHQKPELRVRAFQTEKDTEPVDEDEKGDMDVHEDLQTDSEETKGETTSDKIGWKSAKVNHEEKADDGKENEEVMITIGSELKDLLTMDMSDQNRPVRNETGQVREEELYFRDFVLSSTGDEKITSIDGFGNNTNGRHPRFDISQSSTRVISTNTVCPNSVNNSCSAAKGSGQSKNNSYKNEHGIMYRKLNIPPSDAKDARTHFTTSNFDTNTSALSDLRLTKRSSELDEVSTALKLKDIKCINKPDSVNSESDEGDNLRIKEFESERSVQPSESRDLICSDDAESDLNSGAIGEALHWSLFTGEMDAY</sequence>
<dbReference type="InterPro" id="IPR042235">
    <property type="entry name" value="ZP-C_dom"/>
</dbReference>
<evidence type="ECO:0000256" key="14">
    <source>
        <dbReference type="ARBA" id="ARBA00023180"/>
    </source>
</evidence>
<dbReference type="InParanoid" id="A0A2I4CB55"/>
<dbReference type="OrthoDB" id="8956379at2759"/>
<feature type="compositionally biased region" description="Basic and acidic residues" evidence="16">
    <location>
        <begin position="416"/>
        <end position="427"/>
    </location>
</feature>
<name>A0A2I4CB55_AUSLI</name>
<gene>
    <name evidence="19" type="primary">LOC106527007</name>
</gene>
<evidence type="ECO:0000256" key="11">
    <source>
        <dbReference type="ARBA" id="ARBA00022989"/>
    </source>
</evidence>
<dbReference type="GO" id="GO:0032190">
    <property type="term" value="F:acrosin binding"/>
    <property type="evidence" value="ECO:0007669"/>
    <property type="project" value="TreeGrafter"/>
</dbReference>
<keyword evidence="5" id="KW-1003">Cell membrane</keyword>
<accession>A0A2I4CB55</accession>
<evidence type="ECO:0000256" key="10">
    <source>
        <dbReference type="ARBA" id="ARBA00022729"/>
    </source>
</evidence>
<evidence type="ECO:0000256" key="3">
    <source>
        <dbReference type="ARBA" id="ARBA00006735"/>
    </source>
</evidence>
<dbReference type="GO" id="GO:0007339">
    <property type="term" value="P:binding of sperm to zona pellucida"/>
    <property type="evidence" value="ECO:0007669"/>
    <property type="project" value="TreeGrafter"/>
</dbReference>
<keyword evidence="8" id="KW-0165">Cleavage on pair of basic residues</keyword>
<dbReference type="Gene3D" id="2.60.40.4100">
    <property type="entry name" value="Zona pellucida, ZP-C domain"/>
    <property type="match status" value="1"/>
</dbReference>
<keyword evidence="7" id="KW-0272">Extracellular matrix</keyword>
<keyword evidence="14" id="KW-0325">Glycoprotein</keyword>
<dbReference type="GeneID" id="106527007"/>
<evidence type="ECO:0000256" key="7">
    <source>
        <dbReference type="ARBA" id="ARBA00022530"/>
    </source>
</evidence>
<comment type="subcellular location">
    <subcellularLocation>
        <location evidence="1">Cell membrane</location>
        <topology evidence="1">Single-pass type I membrane protein</topology>
    </subcellularLocation>
    <subcellularLocation>
        <location evidence="2">Secreted</location>
        <location evidence="2">Extracellular space</location>
        <location evidence="2">Extracellular matrix</location>
    </subcellularLocation>
</comment>
<evidence type="ECO:0000256" key="2">
    <source>
        <dbReference type="ARBA" id="ARBA00004498"/>
    </source>
</evidence>
<feature type="domain" description="ZP" evidence="17">
    <location>
        <begin position="121"/>
        <end position="369"/>
    </location>
</feature>
<dbReference type="InterPro" id="IPR055356">
    <property type="entry name" value="ZP-N"/>
</dbReference>
<evidence type="ECO:0000259" key="17">
    <source>
        <dbReference type="PROSITE" id="PS51034"/>
    </source>
</evidence>
<evidence type="ECO:0000256" key="6">
    <source>
        <dbReference type="ARBA" id="ARBA00022525"/>
    </source>
</evidence>
<evidence type="ECO:0000256" key="5">
    <source>
        <dbReference type="ARBA" id="ARBA00022475"/>
    </source>
</evidence>
<evidence type="ECO:0000256" key="12">
    <source>
        <dbReference type="ARBA" id="ARBA00023136"/>
    </source>
</evidence>
<feature type="compositionally biased region" description="Basic and acidic residues" evidence="16">
    <location>
        <begin position="436"/>
        <end position="458"/>
    </location>
</feature>
<dbReference type="FunFam" id="2.60.40.3210:FF:000001">
    <property type="entry name" value="Zona pellucida sperm-binding protein 3"/>
    <property type="match status" value="1"/>
</dbReference>
<evidence type="ECO:0000256" key="4">
    <source>
        <dbReference type="ARBA" id="ARBA00017980"/>
    </source>
</evidence>
<evidence type="ECO:0000313" key="18">
    <source>
        <dbReference type="Proteomes" id="UP000192220"/>
    </source>
</evidence>
<keyword evidence="10" id="KW-0732">Signal</keyword>
<keyword evidence="11" id="KW-1133">Transmembrane helix</keyword>
<dbReference type="Gene3D" id="2.60.40.3210">
    <property type="entry name" value="Zona pellucida, ZP-N domain"/>
    <property type="match status" value="1"/>
</dbReference>
<evidence type="ECO:0000256" key="8">
    <source>
        <dbReference type="ARBA" id="ARBA00022685"/>
    </source>
</evidence>
<dbReference type="STRING" id="52670.A0A2I4CB55"/>
<evidence type="ECO:0000313" key="19">
    <source>
        <dbReference type="RefSeq" id="XP_013877212.1"/>
    </source>
</evidence>
<dbReference type="InterPro" id="IPR001507">
    <property type="entry name" value="ZP_dom"/>
</dbReference>
<dbReference type="FunFam" id="2.60.40.4100:FF:000002">
    <property type="entry name" value="Zona pellucida sperm-binding protein 3"/>
    <property type="match status" value="1"/>
</dbReference>
<dbReference type="Pfam" id="PF00100">
    <property type="entry name" value="Zona_pellucida"/>
    <property type="match status" value="1"/>
</dbReference>
<dbReference type="PANTHER" id="PTHR11576">
    <property type="entry name" value="ZONA PELLUCIDA SPERM-BINDING PROTEIN 3"/>
    <property type="match status" value="1"/>
</dbReference>
<dbReference type="Pfam" id="PF23344">
    <property type="entry name" value="ZP-N"/>
    <property type="match status" value="1"/>
</dbReference>
<dbReference type="GO" id="GO:2000344">
    <property type="term" value="P:positive regulation of acrosome reaction"/>
    <property type="evidence" value="ECO:0007669"/>
    <property type="project" value="TreeGrafter"/>
</dbReference>
<dbReference type="InterPro" id="IPR055355">
    <property type="entry name" value="ZP-C"/>
</dbReference>
<dbReference type="SMART" id="SM00241">
    <property type="entry name" value="ZP"/>
    <property type="match status" value="1"/>
</dbReference>
<dbReference type="RefSeq" id="XP_013877212.1">
    <property type="nucleotide sequence ID" value="XM_014021758.1"/>
</dbReference>
<dbReference type="KEGG" id="alim:106527007"/>
<evidence type="ECO:0000256" key="16">
    <source>
        <dbReference type="SAM" id="MobiDB-lite"/>
    </source>
</evidence>
<evidence type="ECO:0000256" key="15">
    <source>
        <dbReference type="ARBA" id="ARBA00030824"/>
    </source>
</evidence>
<feature type="region of interest" description="Disordered" evidence="16">
    <location>
        <begin position="416"/>
        <end position="458"/>
    </location>
</feature>
<protein>
    <recommendedName>
        <fullName evidence="4">Zona pellucida sperm-binding protein 3</fullName>
    </recommendedName>
    <alternativeName>
        <fullName evidence="15">Zona pellucida glycoprotein 3</fullName>
    </alternativeName>
</protein>
<evidence type="ECO:0000256" key="9">
    <source>
        <dbReference type="ARBA" id="ARBA00022692"/>
    </source>
</evidence>
<keyword evidence="18" id="KW-1185">Reference proteome</keyword>
<dbReference type="AlphaFoldDB" id="A0A2I4CB55"/>
<dbReference type="PANTHER" id="PTHR11576:SF15">
    <property type="entry name" value="ZONA PELLUCIDA SPERM-BINDING PROTEIN 3-LIKE"/>
    <property type="match status" value="1"/>
</dbReference>
<proteinExistence type="inferred from homology"/>
<evidence type="ECO:0000256" key="13">
    <source>
        <dbReference type="ARBA" id="ARBA00023157"/>
    </source>
</evidence>
<dbReference type="GO" id="GO:0035803">
    <property type="term" value="P:egg coat formation"/>
    <property type="evidence" value="ECO:0007669"/>
    <property type="project" value="TreeGrafter"/>
</dbReference>
<dbReference type="Proteomes" id="UP000192220">
    <property type="component" value="Unplaced"/>
</dbReference>
<reference evidence="19" key="1">
    <citation type="submission" date="2025-08" db="UniProtKB">
        <authorList>
            <consortium name="RefSeq"/>
        </authorList>
    </citation>
    <scope>IDENTIFICATION</scope>
    <source>
        <strain evidence="19">Quisiro</strain>
        <tissue evidence="19">Liver</tissue>
    </source>
</reference>
<keyword evidence="9" id="KW-0812">Transmembrane</keyword>
<keyword evidence="6" id="KW-0964">Secreted</keyword>
<comment type="similarity">
    <text evidence="3">Belongs to the ZP domain family. ZPC subfamily.</text>
</comment>
<organism evidence="18 19">
    <name type="scientific">Austrofundulus limnaeus</name>
    <name type="common">Annual killifish</name>
    <dbReference type="NCBI Taxonomy" id="52670"/>
    <lineage>
        <taxon>Eukaryota</taxon>
        <taxon>Metazoa</taxon>
        <taxon>Chordata</taxon>
        <taxon>Craniata</taxon>
        <taxon>Vertebrata</taxon>
        <taxon>Euteleostomi</taxon>
        <taxon>Actinopterygii</taxon>
        <taxon>Neopterygii</taxon>
        <taxon>Teleostei</taxon>
        <taxon>Neoteleostei</taxon>
        <taxon>Acanthomorphata</taxon>
        <taxon>Ovalentaria</taxon>
        <taxon>Atherinomorphae</taxon>
        <taxon>Cyprinodontiformes</taxon>
        <taxon>Rivulidae</taxon>
        <taxon>Austrofundulus</taxon>
    </lineage>
</organism>
<evidence type="ECO:0000256" key="1">
    <source>
        <dbReference type="ARBA" id="ARBA00004251"/>
    </source>
</evidence>
<dbReference type="PROSITE" id="PS51034">
    <property type="entry name" value="ZP_2"/>
    <property type="match status" value="1"/>
</dbReference>
<dbReference type="GO" id="GO:0005886">
    <property type="term" value="C:plasma membrane"/>
    <property type="evidence" value="ECO:0007669"/>
    <property type="project" value="UniProtKB-SubCell"/>
</dbReference>
<keyword evidence="13" id="KW-1015">Disulfide bond</keyword>
<keyword evidence="12" id="KW-0472">Membrane</keyword>